<accession>A0A0R2AV81</accession>
<keyword evidence="1" id="KW-0805">Transcription regulation</keyword>
<sequence length="114" mass="13356">MSNERDPLFMICPFTTTSRVVSGKWAVLVLFFLKDGPKRFGQLKKLLPDIAETTLTKQLRQLEKDKLIKRQVYPEVPPRVEYYLSPQGEAFKKVLDSIEEWGTNYIKYLQQTDN</sequence>
<dbReference type="InterPro" id="IPR036390">
    <property type="entry name" value="WH_DNA-bd_sf"/>
</dbReference>
<evidence type="ECO:0000256" key="2">
    <source>
        <dbReference type="ARBA" id="ARBA00023125"/>
    </source>
</evidence>
<evidence type="ECO:0000313" key="6">
    <source>
        <dbReference type="Proteomes" id="UP000051612"/>
    </source>
</evidence>
<dbReference type="Proteomes" id="UP000051612">
    <property type="component" value="Unassembled WGS sequence"/>
</dbReference>
<dbReference type="PANTHER" id="PTHR33204:SF38">
    <property type="entry name" value="HTH-TYPE TRANSCRIPTIONAL ACTIVATOR HXLR"/>
    <property type="match status" value="1"/>
</dbReference>
<dbReference type="PROSITE" id="PS51118">
    <property type="entry name" value="HTH_HXLR"/>
    <property type="match status" value="1"/>
</dbReference>
<dbReference type="InterPro" id="IPR011991">
    <property type="entry name" value="ArsR-like_HTH"/>
</dbReference>
<dbReference type="EMBL" id="AYYN01000165">
    <property type="protein sequence ID" value="KRM71133.1"/>
    <property type="molecule type" value="Genomic_DNA"/>
</dbReference>
<feature type="domain" description="HTH hxlR-type" evidence="4">
    <location>
        <begin position="12"/>
        <end position="110"/>
    </location>
</feature>
<organism evidence="5 6">
    <name type="scientific">Ligilactobacillus murinus DSM 20452 = NBRC 14221</name>
    <dbReference type="NCBI Taxonomy" id="1423772"/>
    <lineage>
        <taxon>Bacteria</taxon>
        <taxon>Bacillati</taxon>
        <taxon>Bacillota</taxon>
        <taxon>Bacilli</taxon>
        <taxon>Lactobacillales</taxon>
        <taxon>Lactobacillaceae</taxon>
        <taxon>Ligilactobacillus</taxon>
    </lineage>
</organism>
<evidence type="ECO:0000313" key="5">
    <source>
        <dbReference type="EMBL" id="KRM71133.1"/>
    </source>
</evidence>
<name>A0A0R2AV81_9LACO</name>
<keyword evidence="2" id="KW-0238">DNA-binding</keyword>
<dbReference type="InterPro" id="IPR002577">
    <property type="entry name" value="HTH_HxlR"/>
</dbReference>
<comment type="caution">
    <text evidence="5">The sequence shown here is derived from an EMBL/GenBank/DDBJ whole genome shotgun (WGS) entry which is preliminary data.</text>
</comment>
<proteinExistence type="predicted"/>
<evidence type="ECO:0000256" key="1">
    <source>
        <dbReference type="ARBA" id="ARBA00023015"/>
    </source>
</evidence>
<evidence type="ECO:0000259" key="4">
    <source>
        <dbReference type="PROSITE" id="PS51118"/>
    </source>
</evidence>
<reference evidence="5 6" key="1">
    <citation type="journal article" date="2015" name="Genome Announc.">
        <title>Expanding the biotechnology potential of lactobacilli through comparative genomics of 213 strains and associated genera.</title>
        <authorList>
            <person name="Sun Z."/>
            <person name="Harris H.M."/>
            <person name="McCann A."/>
            <person name="Guo C."/>
            <person name="Argimon S."/>
            <person name="Zhang W."/>
            <person name="Yang X."/>
            <person name="Jeffery I.B."/>
            <person name="Cooney J.C."/>
            <person name="Kagawa T.F."/>
            <person name="Liu W."/>
            <person name="Song Y."/>
            <person name="Salvetti E."/>
            <person name="Wrobel A."/>
            <person name="Rasinkangas P."/>
            <person name="Parkhill J."/>
            <person name="Rea M.C."/>
            <person name="O'Sullivan O."/>
            <person name="Ritari J."/>
            <person name="Douillard F.P."/>
            <person name="Paul Ross R."/>
            <person name="Yang R."/>
            <person name="Briner A.E."/>
            <person name="Felis G.E."/>
            <person name="de Vos W.M."/>
            <person name="Barrangou R."/>
            <person name="Klaenhammer T.R."/>
            <person name="Caufield P.W."/>
            <person name="Cui Y."/>
            <person name="Zhang H."/>
            <person name="O'Toole P.W."/>
        </authorList>
    </citation>
    <scope>NUCLEOTIDE SEQUENCE [LARGE SCALE GENOMIC DNA]</scope>
    <source>
        <strain evidence="5 6">DSM 20452</strain>
    </source>
</reference>
<dbReference type="SUPFAM" id="SSF46785">
    <property type="entry name" value="Winged helix' DNA-binding domain"/>
    <property type="match status" value="1"/>
</dbReference>
<evidence type="ECO:0000256" key="3">
    <source>
        <dbReference type="ARBA" id="ARBA00023163"/>
    </source>
</evidence>
<dbReference type="GeneID" id="48467645"/>
<dbReference type="PANTHER" id="PTHR33204">
    <property type="entry name" value="TRANSCRIPTIONAL REGULATOR, MARR FAMILY"/>
    <property type="match status" value="1"/>
</dbReference>
<dbReference type="Pfam" id="PF01638">
    <property type="entry name" value="HxlR"/>
    <property type="match status" value="1"/>
</dbReference>
<dbReference type="AlphaFoldDB" id="A0A0R2AV81"/>
<dbReference type="InterPro" id="IPR036388">
    <property type="entry name" value="WH-like_DNA-bd_sf"/>
</dbReference>
<dbReference type="GO" id="GO:0003677">
    <property type="term" value="F:DNA binding"/>
    <property type="evidence" value="ECO:0007669"/>
    <property type="project" value="UniProtKB-KW"/>
</dbReference>
<protein>
    <recommendedName>
        <fullName evidence="4">HTH hxlR-type domain-containing protein</fullName>
    </recommendedName>
</protein>
<dbReference type="PATRIC" id="fig|1423772.3.peg.1549"/>
<dbReference type="Gene3D" id="1.10.10.10">
    <property type="entry name" value="Winged helix-like DNA-binding domain superfamily/Winged helix DNA-binding domain"/>
    <property type="match status" value="1"/>
</dbReference>
<dbReference type="RefSeq" id="WP_004050430.1">
    <property type="nucleotide sequence ID" value="NZ_AYYN01000165.1"/>
</dbReference>
<gene>
    <name evidence="5" type="ORF">FC48_GL001452</name>
</gene>
<keyword evidence="3" id="KW-0804">Transcription</keyword>
<dbReference type="CDD" id="cd00090">
    <property type="entry name" value="HTH_ARSR"/>
    <property type="match status" value="1"/>
</dbReference>